<evidence type="ECO:0000256" key="3">
    <source>
        <dbReference type="ARBA" id="ARBA00023027"/>
    </source>
</evidence>
<dbReference type="RefSeq" id="WP_073401492.1">
    <property type="nucleotide sequence ID" value="NZ_FQTV01000008.1"/>
</dbReference>
<dbReference type="PANTHER" id="PTHR43026:SF1">
    <property type="entry name" value="2-HYDROXYACID DEHYDROGENASE HOMOLOG 1-RELATED"/>
    <property type="match status" value="1"/>
</dbReference>
<dbReference type="FunFam" id="3.40.50.720:FF:000292">
    <property type="entry name" value="Putative D-lactate dehydrogenase"/>
    <property type="match status" value="1"/>
</dbReference>
<protein>
    <submittedName>
        <fullName evidence="7">D-lactate dehydrogenase</fullName>
    </submittedName>
</protein>
<dbReference type="CDD" id="cd12183">
    <property type="entry name" value="LDH_like_2"/>
    <property type="match status" value="1"/>
</dbReference>
<dbReference type="PANTHER" id="PTHR43026">
    <property type="entry name" value="2-HYDROXYACID DEHYDROGENASE HOMOLOG 1-RELATED"/>
    <property type="match status" value="1"/>
</dbReference>
<dbReference type="InterPro" id="IPR029753">
    <property type="entry name" value="D-isomer_DH_CS"/>
</dbReference>
<keyword evidence="3" id="KW-0520">NAD</keyword>
<accession>A0A1M5BKQ8</accession>
<dbReference type="OrthoDB" id="9777288at2"/>
<dbReference type="Pfam" id="PF00389">
    <property type="entry name" value="2-Hacid_dh"/>
    <property type="match status" value="1"/>
</dbReference>
<sequence>MKKYRIAFFDTKSYDEESFNKINEKYNFEIKYFKGHLNGNNVILTKDADAVCIFVNDIADAEIIDALAENGVKLIALRCAGFNNVDLSAAQGKIAVVRVPAYSPYAVAEHAVALMMALNRKTHRAYLRTRDGNFALNGLMGFDMHGKTAGIIGTGKIAKILIHILKGFGMNILAYDLYPDYNFARENDVVYTTMDELYHNSDIISLHCPLTDQTKYLINDYSISKMKDGVMIINTGRGQLIHTNALIEGLKNKKIGAAGLDVYEEESEYFYEDKSDKIIDDDVLARLLSFNNVIVTSHQAFFTQEALANIASTTLQNMQDFIDGKPLENEVKSK</sequence>
<keyword evidence="2 4" id="KW-0560">Oxidoreductase</keyword>
<evidence type="ECO:0000256" key="4">
    <source>
        <dbReference type="RuleBase" id="RU003719"/>
    </source>
</evidence>
<evidence type="ECO:0000313" key="7">
    <source>
        <dbReference type="EMBL" id="SHF43151.1"/>
    </source>
</evidence>
<name>A0A1M5BKQ8_9BACE</name>
<gene>
    <name evidence="7" type="ORF">SAMN05444405_108149</name>
</gene>
<dbReference type="PROSITE" id="PS00670">
    <property type="entry name" value="D_2_HYDROXYACID_DH_2"/>
    <property type="match status" value="1"/>
</dbReference>
<dbReference type="SUPFAM" id="SSF52283">
    <property type="entry name" value="Formate/glycerate dehydrogenase catalytic domain-like"/>
    <property type="match status" value="1"/>
</dbReference>
<dbReference type="AlphaFoldDB" id="A0A1M5BKQ8"/>
<dbReference type="GO" id="GO:0051287">
    <property type="term" value="F:NAD binding"/>
    <property type="evidence" value="ECO:0007669"/>
    <property type="project" value="InterPro"/>
</dbReference>
<evidence type="ECO:0000259" key="6">
    <source>
        <dbReference type="Pfam" id="PF02826"/>
    </source>
</evidence>
<dbReference type="Pfam" id="PF02826">
    <property type="entry name" value="2-Hacid_dh_C"/>
    <property type="match status" value="1"/>
</dbReference>
<dbReference type="Proteomes" id="UP000184509">
    <property type="component" value="Unassembled WGS sequence"/>
</dbReference>
<evidence type="ECO:0000256" key="2">
    <source>
        <dbReference type="ARBA" id="ARBA00023002"/>
    </source>
</evidence>
<dbReference type="STRING" id="1297750.SAMN05444405_108149"/>
<proteinExistence type="inferred from homology"/>
<dbReference type="InterPro" id="IPR006140">
    <property type="entry name" value="D-isomer_DH_NAD-bd"/>
</dbReference>
<keyword evidence="8" id="KW-1185">Reference proteome</keyword>
<feature type="domain" description="D-isomer specific 2-hydroxyacid dehydrogenase NAD-binding" evidence="6">
    <location>
        <begin position="112"/>
        <end position="300"/>
    </location>
</feature>
<evidence type="ECO:0000256" key="1">
    <source>
        <dbReference type="ARBA" id="ARBA00005854"/>
    </source>
</evidence>
<dbReference type="InterPro" id="IPR036291">
    <property type="entry name" value="NAD(P)-bd_dom_sf"/>
</dbReference>
<dbReference type="Gene3D" id="3.40.50.720">
    <property type="entry name" value="NAD(P)-binding Rossmann-like Domain"/>
    <property type="match status" value="2"/>
</dbReference>
<evidence type="ECO:0000313" key="8">
    <source>
        <dbReference type="Proteomes" id="UP000184509"/>
    </source>
</evidence>
<dbReference type="InterPro" id="IPR006139">
    <property type="entry name" value="D-isomer_2_OHA_DH_cat_dom"/>
</dbReference>
<reference evidence="7 8" key="1">
    <citation type="submission" date="2016-11" db="EMBL/GenBank/DDBJ databases">
        <authorList>
            <person name="Jaros S."/>
            <person name="Januszkiewicz K."/>
            <person name="Wedrychowicz H."/>
        </authorList>
    </citation>
    <scope>NUCLEOTIDE SEQUENCE [LARGE SCALE GENOMIC DNA]</scope>
    <source>
        <strain evidence="7 8">DSM 26991</strain>
    </source>
</reference>
<dbReference type="GO" id="GO:0008720">
    <property type="term" value="F:D-lactate dehydrogenase (NAD+) activity"/>
    <property type="evidence" value="ECO:0007669"/>
    <property type="project" value="TreeGrafter"/>
</dbReference>
<dbReference type="EMBL" id="FQTV01000008">
    <property type="protein sequence ID" value="SHF43151.1"/>
    <property type="molecule type" value="Genomic_DNA"/>
</dbReference>
<dbReference type="SUPFAM" id="SSF51735">
    <property type="entry name" value="NAD(P)-binding Rossmann-fold domains"/>
    <property type="match status" value="1"/>
</dbReference>
<organism evidence="7 8">
    <name type="scientific">Bacteroides luti</name>
    <dbReference type="NCBI Taxonomy" id="1297750"/>
    <lineage>
        <taxon>Bacteria</taxon>
        <taxon>Pseudomonadati</taxon>
        <taxon>Bacteroidota</taxon>
        <taxon>Bacteroidia</taxon>
        <taxon>Bacteroidales</taxon>
        <taxon>Bacteroidaceae</taxon>
        <taxon>Bacteroides</taxon>
    </lineage>
</organism>
<evidence type="ECO:0000259" key="5">
    <source>
        <dbReference type="Pfam" id="PF00389"/>
    </source>
</evidence>
<feature type="domain" description="D-isomer specific 2-hydroxyacid dehydrogenase catalytic" evidence="5">
    <location>
        <begin position="7"/>
        <end position="332"/>
    </location>
</feature>
<comment type="similarity">
    <text evidence="1 4">Belongs to the D-isomer specific 2-hydroxyacid dehydrogenase family.</text>
</comment>
<dbReference type="InterPro" id="IPR058205">
    <property type="entry name" value="D-LDH-like"/>
</dbReference>